<dbReference type="EMBL" id="CAJVPL010002707">
    <property type="protein sequence ID" value="CAG8617801.1"/>
    <property type="molecule type" value="Genomic_DNA"/>
</dbReference>
<feature type="chain" id="PRO_5040387032" evidence="1">
    <location>
        <begin position="26"/>
        <end position="240"/>
    </location>
</feature>
<keyword evidence="3" id="KW-1185">Reference proteome</keyword>
<gene>
    <name evidence="2" type="ORF">AGERDE_LOCUS9916</name>
</gene>
<comment type="caution">
    <text evidence="2">The sequence shown here is derived from an EMBL/GenBank/DDBJ whole genome shotgun (WGS) entry which is preliminary data.</text>
</comment>
<name>A0A9N9D0D3_9GLOM</name>
<dbReference type="AlphaFoldDB" id="A0A9N9D0D3"/>
<evidence type="ECO:0000313" key="3">
    <source>
        <dbReference type="Proteomes" id="UP000789831"/>
    </source>
</evidence>
<accession>A0A9N9D0D3</accession>
<evidence type="ECO:0000313" key="2">
    <source>
        <dbReference type="EMBL" id="CAG8617801.1"/>
    </source>
</evidence>
<organism evidence="2 3">
    <name type="scientific">Ambispora gerdemannii</name>
    <dbReference type="NCBI Taxonomy" id="144530"/>
    <lineage>
        <taxon>Eukaryota</taxon>
        <taxon>Fungi</taxon>
        <taxon>Fungi incertae sedis</taxon>
        <taxon>Mucoromycota</taxon>
        <taxon>Glomeromycotina</taxon>
        <taxon>Glomeromycetes</taxon>
        <taxon>Archaeosporales</taxon>
        <taxon>Ambisporaceae</taxon>
        <taxon>Ambispora</taxon>
    </lineage>
</organism>
<protein>
    <submittedName>
        <fullName evidence="2">12748_t:CDS:1</fullName>
    </submittedName>
</protein>
<proteinExistence type="predicted"/>
<feature type="signal peptide" evidence="1">
    <location>
        <begin position="1"/>
        <end position="25"/>
    </location>
</feature>
<dbReference type="Proteomes" id="UP000789831">
    <property type="component" value="Unassembled WGS sequence"/>
</dbReference>
<reference evidence="2" key="1">
    <citation type="submission" date="2021-06" db="EMBL/GenBank/DDBJ databases">
        <authorList>
            <person name="Kallberg Y."/>
            <person name="Tangrot J."/>
            <person name="Rosling A."/>
        </authorList>
    </citation>
    <scope>NUCLEOTIDE SEQUENCE</scope>
    <source>
        <strain evidence="2">MT106</strain>
    </source>
</reference>
<sequence>MSQNPVRFFFTLTIGILLFLCLSYGRPIDLGKRDDTNPTNGFLNNFNNNGNNNRGNANGNYVGEINIGHNKCNGPGTSLSTNGGPSNYNNNGKGNTGIINGNNIECININETGVSIQQKPNVQDANLSNSFNNNGNNNTGNVNGNYVGAINVGEKNKNDSCIRTTNGQDNRNDNGNGNIGSLNGNNVECLNIDGQPVKFQSNNGTLSLNVGDHTTNITNKDVNSLISTASQAAGNLLNTH</sequence>
<keyword evidence="1" id="KW-0732">Signal</keyword>
<evidence type="ECO:0000256" key="1">
    <source>
        <dbReference type="SAM" id="SignalP"/>
    </source>
</evidence>